<reference evidence="2 3" key="1">
    <citation type="submission" date="2019-12" db="EMBL/GenBank/DDBJ databases">
        <title>Nocardia sp. nov. ET3-3 isolated from soil.</title>
        <authorList>
            <person name="Kanchanasin P."/>
            <person name="Tanasupawat S."/>
            <person name="Yuki M."/>
            <person name="Kudo T."/>
        </authorList>
    </citation>
    <scope>NUCLEOTIDE SEQUENCE [LARGE SCALE GENOMIC DNA]</scope>
    <source>
        <strain evidence="2 3">ET3-3</strain>
    </source>
</reference>
<comment type="caution">
    <text evidence="2">The sequence shown here is derived from an EMBL/GenBank/DDBJ whole genome shotgun (WGS) entry which is preliminary data.</text>
</comment>
<keyword evidence="1" id="KW-0472">Membrane</keyword>
<dbReference type="EMBL" id="WRPP01000001">
    <property type="protein sequence ID" value="MVU76758.1"/>
    <property type="molecule type" value="Genomic_DNA"/>
</dbReference>
<dbReference type="Proteomes" id="UP000466794">
    <property type="component" value="Unassembled WGS sequence"/>
</dbReference>
<feature type="transmembrane region" description="Helical" evidence="1">
    <location>
        <begin position="26"/>
        <end position="47"/>
    </location>
</feature>
<evidence type="ECO:0000313" key="2">
    <source>
        <dbReference type="EMBL" id="MVU76758.1"/>
    </source>
</evidence>
<proteinExistence type="predicted"/>
<protein>
    <submittedName>
        <fullName evidence="2">Uncharacterized protein</fullName>
    </submittedName>
</protein>
<evidence type="ECO:0000313" key="3">
    <source>
        <dbReference type="Proteomes" id="UP000466794"/>
    </source>
</evidence>
<keyword evidence="1" id="KW-1133">Transmembrane helix</keyword>
<name>A0A7K1US76_9NOCA</name>
<accession>A0A7K1US76</accession>
<dbReference type="AlphaFoldDB" id="A0A7K1US76"/>
<sequence>MYTLVSLPLTVSVIRGEHFDLRWTSILGWLMTVLTITCWSWIIVTAVRDRLRSRHR</sequence>
<dbReference type="RefSeq" id="WP_157355481.1">
    <property type="nucleotide sequence ID" value="NZ_WRPP01000001.1"/>
</dbReference>
<gene>
    <name evidence="2" type="ORF">GPX89_05790</name>
</gene>
<organism evidence="2 3">
    <name type="scientific">Nocardia terrae</name>
    <dbReference type="NCBI Taxonomy" id="2675851"/>
    <lineage>
        <taxon>Bacteria</taxon>
        <taxon>Bacillati</taxon>
        <taxon>Actinomycetota</taxon>
        <taxon>Actinomycetes</taxon>
        <taxon>Mycobacteriales</taxon>
        <taxon>Nocardiaceae</taxon>
        <taxon>Nocardia</taxon>
    </lineage>
</organism>
<evidence type="ECO:0000256" key="1">
    <source>
        <dbReference type="SAM" id="Phobius"/>
    </source>
</evidence>
<keyword evidence="1" id="KW-0812">Transmembrane</keyword>
<keyword evidence="3" id="KW-1185">Reference proteome</keyword>